<dbReference type="Gene3D" id="3.40.630.30">
    <property type="match status" value="1"/>
</dbReference>
<dbReference type="OrthoDB" id="4793359at2"/>
<dbReference type="RefSeq" id="WP_045527441.1">
    <property type="nucleotide sequence ID" value="NZ_CP011043.1"/>
</dbReference>
<dbReference type="Pfam" id="PF00583">
    <property type="entry name" value="Acetyltransf_1"/>
    <property type="match status" value="1"/>
</dbReference>
<dbReference type="KEGG" id="cmh:VO01_05560"/>
<evidence type="ECO:0000256" key="2">
    <source>
        <dbReference type="ARBA" id="ARBA00023315"/>
    </source>
</evidence>
<dbReference type="Proteomes" id="UP000032604">
    <property type="component" value="Chromosome"/>
</dbReference>
<evidence type="ECO:0000313" key="6">
    <source>
        <dbReference type="Proteomes" id="UP000032604"/>
    </source>
</evidence>
<dbReference type="PROSITE" id="PS51186">
    <property type="entry name" value="GNAT"/>
    <property type="match status" value="1"/>
</dbReference>
<gene>
    <name evidence="5" type="ORF">DZF93_03495</name>
    <name evidence="4" type="ORF">VO01_05560</name>
</gene>
<evidence type="ECO:0000313" key="4">
    <source>
        <dbReference type="EMBL" id="AJW78666.1"/>
    </source>
</evidence>
<dbReference type="Proteomes" id="UP000266634">
    <property type="component" value="Unassembled WGS sequence"/>
</dbReference>
<dbReference type="PATRIC" id="fig|33014.5.peg.1158"/>
<evidence type="ECO:0000259" key="3">
    <source>
        <dbReference type="PROSITE" id="PS51186"/>
    </source>
</evidence>
<dbReference type="AlphaFoldDB" id="A0A0D5CGC2"/>
<dbReference type="InterPro" id="IPR016181">
    <property type="entry name" value="Acyl_CoA_acyltransferase"/>
</dbReference>
<dbReference type="EMBL" id="QWEA01000071">
    <property type="protein sequence ID" value="RIJ44267.1"/>
    <property type="molecule type" value="Genomic_DNA"/>
</dbReference>
<name>A0A0D5CGC2_9MICO</name>
<reference evidence="4 6" key="1">
    <citation type="journal article" date="2015" name="Genome Announc.">
        <title>Complete Genome Sequence of Clavibacter michiganensis subsp. insidiosus R1-1 Using PacBio Single-Molecule Real-Time Technology.</title>
        <authorList>
            <person name="Lu Y."/>
            <person name="Samac D.A."/>
            <person name="Glazebrook J."/>
            <person name="Ishimaru C.A."/>
        </authorList>
    </citation>
    <scope>NUCLEOTIDE SEQUENCE [LARGE SCALE GENOMIC DNA]</scope>
    <source>
        <strain evidence="4 6">R1-1</strain>
    </source>
</reference>
<dbReference type="PANTHER" id="PTHR43877">
    <property type="entry name" value="AMINOALKYLPHOSPHONATE N-ACETYLTRANSFERASE-RELATED-RELATED"/>
    <property type="match status" value="1"/>
</dbReference>
<evidence type="ECO:0000313" key="5">
    <source>
        <dbReference type="EMBL" id="RIJ44267.1"/>
    </source>
</evidence>
<sequence>MTNAIQSLGTPSPDDLTVIVELLRLLDYEVDEERVAARLSRMTAAAGHETWVVRDDAGAIAGLAGGHLMWGLADDEPLAQLIILVVREGRQAGGIGSDLIRHYEAWAREHGATRFLATSAAARDNVTRFYARRGYHASGIRYSKLG</sequence>
<dbReference type="EMBL" id="CP011043">
    <property type="protein sequence ID" value="AJW78666.1"/>
    <property type="molecule type" value="Genomic_DNA"/>
</dbReference>
<accession>A0A0D5CGC2</accession>
<dbReference type="SUPFAM" id="SSF55729">
    <property type="entry name" value="Acyl-CoA N-acyltransferases (Nat)"/>
    <property type="match status" value="1"/>
</dbReference>
<proteinExistence type="predicted"/>
<organism evidence="4 6">
    <name type="scientific">Clavibacter michiganensis subsp. insidiosus</name>
    <dbReference type="NCBI Taxonomy" id="33014"/>
    <lineage>
        <taxon>Bacteria</taxon>
        <taxon>Bacillati</taxon>
        <taxon>Actinomycetota</taxon>
        <taxon>Actinomycetes</taxon>
        <taxon>Micrococcales</taxon>
        <taxon>Microbacteriaceae</taxon>
        <taxon>Clavibacter</taxon>
    </lineage>
</organism>
<evidence type="ECO:0000256" key="1">
    <source>
        <dbReference type="ARBA" id="ARBA00022679"/>
    </source>
</evidence>
<dbReference type="InterPro" id="IPR050832">
    <property type="entry name" value="Bact_Acetyltransf"/>
</dbReference>
<keyword evidence="1 4" id="KW-0808">Transferase</keyword>
<feature type="domain" description="N-acetyltransferase" evidence="3">
    <location>
        <begin position="6"/>
        <end position="146"/>
    </location>
</feature>
<dbReference type="InterPro" id="IPR000182">
    <property type="entry name" value="GNAT_dom"/>
</dbReference>
<evidence type="ECO:0000313" key="7">
    <source>
        <dbReference type="Proteomes" id="UP000266634"/>
    </source>
</evidence>
<reference evidence="5 7" key="2">
    <citation type="submission" date="2018-08" db="EMBL/GenBank/DDBJ databases">
        <title>Genome Sequence of Clavibacter michiganensis Subspecies type strains, and the Atypical Peach-Colored Strains Isolated from Tomato.</title>
        <authorList>
            <person name="Osdaghi E."/>
            <person name="Portier P."/>
            <person name="Briand M."/>
            <person name="Jacques M.-A."/>
        </authorList>
    </citation>
    <scope>NUCLEOTIDE SEQUENCE [LARGE SCALE GENOMIC DNA]</scope>
    <source>
        <strain evidence="5 7">CFBP 6488</strain>
    </source>
</reference>
<keyword evidence="2" id="KW-0012">Acyltransferase</keyword>
<dbReference type="HOGENOM" id="CLU_013985_34_4_11"/>
<protein>
    <submittedName>
        <fullName evidence="4 5">Acetyltransferase</fullName>
    </submittedName>
</protein>
<dbReference type="GO" id="GO:0016747">
    <property type="term" value="F:acyltransferase activity, transferring groups other than amino-acyl groups"/>
    <property type="evidence" value="ECO:0007669"/>
    <property type="project" value="InterPro"/>
</dbReference>